<comment type="caution">
    <text evidence="1">The sequence shown here is derived from an EMBL/GenBank/DDBJ whole genome shotgun (WGS) entry which is preliminary data.</text>
</comment>
<organism evidence="1 2">
    <name type="scientific">Butyricimonas faecihominis</name>
    <dbReference type="NCBI Taxonomy" id="1472416"/>
    <lineage>
        <taxon>Bacteria</taxon>
        <taxon>Pseudomonadati</taxon>
        <taxon>Bacteroidota</taxon>
        <taxon>Bacteroidia</taxon>
        <taxon>Bacteroidales</taxon>
        <taxon>Odoribacteraceae</taxon>
        <taxon>Butyricimonas</taxon>
    </lineage>
</organism>
<gene>
    <name evidence="1" type="ORF">GGR14_001743</name>
</gene>
<dbReference type="RefSeq" id="WP_117721164.1">
    <property type="nucleotide sequence ID" value="NZ_AP028155.1"/>
</dbReference>
<evidence type="ECO:0000313" key="2">
    <source>
        <dbReference type="Proteomes" id="UP000546007"/>
    </source>
</evidence>
<proteinExistence type="predicted"/>
<name>A0A7W6HWY9_9BACT</name>
<dbReference type="Pfam" id="PF16407">
    <property type="entry name" value="PKD_2"/>
    <property type="match status" value="1"/>
</dbReference>
<dbReference type="AlphaFoldDB" id="A0A7W6HWY9"/>
<reference evidence="1 2" key="1">
    <citation type="submission" date="2020-08" db="EMBL/GenBank/DDBJ databases">
        <title>Genomic Encyclopedia of Type Strains, Phase IV (KMG-IV): sequencing the most valuable type-strain genomes for metagenomic binning, comparative biology and taxonomic classification.</title>
        <authorList>
            <person name="Goeker M."/>
        </authorList>
    </citation>
    <scope>NUCLEOTIDE SEQUENCE [LARGE SCALE GENOMIC DNA]</scope>
    <source>
        <strain evidence="1 2">DSM 105721</strain>
    </source>
</reference>
<dbReference type="GeneID" id="93102638"/>
<dbReference type="OrthoDB" id="1094467at2"/>
<protein>
    <recommendedName>
        <fullName evidence="3">PKD-like family protein</fullName>
    </recommendedName>
</protein>
<accession>A0A7W6HWY9</accession>
<keyword evidence="2" id="KW-1185">Reference proteome</keyword>
<dbReference type="InterPro" id="IPR032183">
    <property type="entry name" value="PKD-like"/>
</dbReference>
<dbReference type="EMBL" id="JACIES010000004">
    <property type="protein sequence ID" value="MBB4025953.1"/>
    <property type="molecule type" value="Genomic_DNA"/>
</dbReference>
<evidence type="ECO:0008006" key="3">
    <source>
        <dbReference type="Google" id="ProtNLM"/>
    </source>
</evidence>
<sequence>MKSIYLLCIMLGVLFCRCAEDKGNYDYTPVDELTITGIDGTYTKIVGDSLKIPVTFEHTVQGENENYEYLWEMDGKKIADTRDLGILTPSDMSFGNKTCRYTVIDKDNGMKYYKNFAVNIVSPFNWGYYLLTEREDHSSVISYFSVMDGNDKFIQTTSISGVELGDMPRSLAGKFGHISALKDYFWTITSVTSGGENPVIITENATFIPNNIVNTSCFVDQESGYVFAPEFAPLNRQGNQFFISQGKFISYNKGLLYRPAKHGKDYYWSDPVWSQAGYPHMFVFDKLSQKYYTIQSQPNVPEEGIVGDSYAYDKVVAITDCPSFEGHTIIGTMAEYAAPWDDATIVTASSNGISLIKISYAYSTGESKCGSPVVLPLAGVDSDSKALLVGKDWYFAVGNKIYTSPVLLPTLADFVTIPEDCGKIVSMNSSAMQSLLVVATYNEKSSEELKGSVIFIDMQTKKQTVYKNVIHKCVSILSCNADPYGWEGYGDGK</sequence>
<evidence type="ECO:0000313" key="1">
    <source>
        <dbReference type="EMBL" id="MBB4025953.1"/>
    </source>
</evidence>
<dbReference type="Proteomes" id="UP000546007">
    <property type="component" value="Unassembled WGS sequence"/>
</dbReference>